<dbReference type="Pfam" id="PF05901">
    <property type="entry name" value="Excalibur"/>
    <property type="match status" value="1"/>
</dbReference>
<feature type="domain" description="Excalibur calcium-binding" evidence="2">
    <location>
        <begin position="35"/>
        <end position="90"/>
    </location>
</feature>
<name>A0A1B1S309_9BACL</name>
<evidence type="ECO:0000313" key="3">
    <source>
        <dbReference type="EMBL" id="ANU27571.1"/>
    </source>
</evidence>
<dbReference type="KEGG" id="pll:I858_011300"/>
<feature type="signal peptide" evidence="1">
    <location>
        <begin position="1"/>
        <end position="21"/>
    </location>
</feature>
<feature type="chain" id="PRO_5039047452" description="Excalibur calcium-binding domain-containing protein" evidence="1">
    <location>
        <begin position="22"/>
        <end position="91"/>
    </location>
</feature>
<dbReference type="OrthoDB" id="2735480at2"/>
<accession>A0A1B1S309</accession>
<keyword evidence="4" id="KW-1185">Reference proteome</keyword>
<dbReference type="RefSeq" id="WP_049694655.1">
    <property type="nucleotide sequence ID" value="NZ_CP016540.2"/>
</dbReference>
<keyword evidence="1" id="KW-0732">Signal</keyword>
<dbReference type="AlphaFoldDB" id="A0A1B1S309"/>
<protein>
    <recommendedName>
        <fullName evidence="2">Excalibur calcium-binding domain-containing protein</fullName>
    </recommendedName>
</protein>
<gene>
    <name evidence="3" type="ORF">I858_011300</name>
</gene>
<dbReference type="STRING" id="1302659.I858_011300"/>
<dbReference type="InterPro" id="IPR008613">
    <property type="entry name" value="Excalibur_Ca-bd_domain"/>
</dbReference>
<dbReference type="SMART" id="SM00894">
    <property type="entry name" value="Excalibur"/>
    <property type="match status" value="1"/>
</dbReference>
<organism evidence="3 4">
    <name type="scientific">Planococcus versutus</name>
    <dbReference type="NCBI Taxonomy" id="1302659"/>
    <lineage>
        <taxon>Bacteria</taxon>
        <taxon>Bacillati</taxon>
        <taxon>Bacillota</taxon>
        <taxon>Bacilli</taxon>
        <taxon>Bacillales</taxon>
        <taxon>Caryophanaceae</taxon>
        <taxon>Planococcus</taxon>
    </lineage>
</organism>
<reference evidence="3" key="1">
    <citation type="submission" date="2016-10" db="EMBL/GenBank/DDBJ databases">
        <authorList>
            <person name="See-Too W.S."/>
        </authorList>
    </citation>
    <scope>NUCLEOTIDE SEQUENCE</scope>
    <source>
        <strain evidence="3">L10.15</strain>
    </source>
</reference>
<dbReference type="EMBL" id="CP016540">
    <property type="protein sequence ID" value="ANU27571.1"/>
    <property type="molecule type" value="Genomic_DNA"/>
</dbReference>
<proteinExistence type="predicted"/>
<sequence length="91" mass="9809">MKKMGVAIMSLMVVISFTVSAAPMPTDAAAVKAKTYANCTAINKVYKGGIARTSTVKNKGGKTKYKPFVSKALYDANKKSDRDKDLIACER</sequence>
<evidence type="ECO:0000256" key="1">
    <source>
        <dbReference type="SAM" id="SignalP"/>
    </source>
</evidence>
<evidence type="ECO:0000313" key="4">
    <source>
        <dbReference type="Proteomes" id="UP000053354"/>
    </source>
</evidence>
<evidence type="ECO:0000259" key="2">
    <source>
        <dbReference type="SMART" id="SM00894"/>
    </source>
</evidence>
<dbReference type="Proteomes" id="UP000053354">
    <property type="component" value="Chromosome"/>
</dbReference>